<keyword evidence="3" id="KW-1185">Reference proteome</keyword>
<sequence length="267" mass="29492">MQDPTSDQHAQRQSDMLPTTDQSTHEGQTAHGAELNDFATSLTDKPGLDEANEARRDAREAVSSLKSVSGPVQTALSGINDAGHLVAAVDHIIPLLGNLSKFNSLVDTIAEIHPYAKAACGVLSVVSKTITLQATRDDSISQLLSKMDEVYIFLTENDLAALTSMKSVVVRICQQTLECSYFLRDYSKSKNFWIRLGRNVVSETDGRVKGYNTVFDDLMQQFRDRAARDTVVVVHRIKLEGIQELGVSLTLTQPMTQHMTQSLRRLT</sequence>
<evidence type="ECO:0000256" key="1">
    <source>
        <dbReference type="SAM" id="MobiDB-lite"/>
    </source>
</evidence>
<comment type="caution">
    <text evidence="2">The sequence shown here is derived from an EMBL/GenBank/DDBJ whole genome shotgun (WGS) entry which is preliminary data.</text>
</comment>
<evidence type="ECO:0000313" key="3">
    <source>
        <dbReference type="Proteomes" id="UP000719766"/>
    </source>
</evidence>
<dbReference type="EMBL" id="JABBWE010000037">
    <property type="protein sequence ID" value="KAG1792328.1"/>
    <property type="molecule type" value="Genomic_DNA"/>
</dbReference>
<reference evidence="2" key="1">
    <citation type="journal article" date="2020" name="New Phytol.">
        <title>Comparative genomics reveals dynamic genome evolution in host specialist ectomycorrhizal fungi.</title>
        <authorList>
            <person name="Lofgren L.A."/>
            <person name="Nguyen N.H."/>
            <person name="Vilgalys R."/>
            <person name="Ruytinx J."/>
            <person name="Liao H.L."/>
            <person name="Branco S."/>
            <person name="Kuo A."/>
            <person name="LaButti K."/>
            <person name="Lipzen A."/>
            <person name="Andreopoulos W."/>
            <person name="Pangilinan J."/>
            <person name="Riley R."/>
            <person name="Hundley H."/>
            <person name="Na H."/>
            <person name="Barry K."/>
            <person name="Grigoriev I.V."/>
            <person name="Stajich J.E."/>
            <person name="Kennedy P.G."/>
        </authorList>
    </citation>
    <scope>NUCLEOTIDE SEQUENCE</scope>
    <source>
        <strain evidence="2">S12</strain>
    </source>
</reference>
<dbReference type="OrthoDB" id="2665447at2759"/>
<evidence type="ECO:0008006" key="4">
    <source>
        <dbReference type="Google" id="ProtNLM"/>
    </source>
</evidence>
<name>A0A9P7ANF5_9AGAM</name>
<proteinExistence type="predicted"/>
<gene>
    <name evidence="2" type="ORF">HD556DRAFT_1380511</name>
</gene>
<dbReference type="Proteomes" id="UP000719766">
    <property type="component" value="Unassembled WGS sequence"/>
</dbReference>
<dbReference type="AlphaFoldDB" id="A0A9P7ANF5"/>
<feature type="region of interest" description="Disordered" evidence="1">
    <location>
        <begin position="1"/>
        <end position="47"/>
    </location>
</feature>
<dbReference type="GeneID" id="64596994"/>
<organism evidence="2 3">
    <name type="scientific">Suillus plorans</name>
    <dbReference type="NCBI Taxonomy" id="116603"/>
    <lineage>
        <taxon>Eukaryota</taxon>
        <taxon>Fungi</taxon>
        <taxon>Dikarya</taxon>
        <taxon>Basidiomycota</taxon>
        <taxon>Agaricomycotina</taxon>
        <taxon>Agaricomycetes</taxon>
        <taxon>Agaricomycetidae</taxon>
        <taxon>Boletales</taxon>
        <taxon>Suillineae</taxon>
        <taxon>Suillaceae</taxon>
        <taxon>Suillus</taxon>
    </lineage>
</organism>
<feature type="compositionally biased region" description="Polar residues" evidence="1">
    <location>
        <begin position="1"/>
        <end position="27"/>
    </location>
</feature>
<evidence type="ECO:0000313" key="2">
    <source>
        <dbReference type="EMBL" id="KAG1792328.1"/>
    </source>
</evidence>
<dbReference type="RefSeq" id="XP_041158965.1">
    <property type="nucleotide sequence ID" value="XM_041303230.1"/>
</dbReference>
<accession>A0A9P7ANF5</accession>
<protein>
    <recommendedName>
        <fullName evidence="4">Fungal STAND N-terminal Goodbye domain-containing protein</fullName>
    </recommendedName>
</protein>